<dbReference type="SUPFAM" id="SSF56281">
    <property type="entry name" value="Metallo-hydrolase/oxidoreductase"/>
    <property type="match status" value="1"/>
</dbReference>
<gene>
    <name evidence="2" type="ORF">CYCCA115_LOCUS15696</name>
</gene>
<comment type="caution">
    <text evidence="2">The sequence shown here is derived from an EMBL/GenBank/DDBJ whole genome shotgun (WGS) entry which is preliminary data.</text>
</comment>
<feature type="domain" description="Metallo-beta-lactamase" evidence="1">
    <location>
        <begin position="283"/>
        <end position="511"/>
    </location>
</feature>
<organism evidence="2 3">
    <name type="scientific">Cylindrotheca closterium</name>
    <dbReference type="NCBI Taxonomy" id="2856"/>
    <lineage>
        <taxon>Eukaryota</taxon>
        <taxon>Sar</taxon>
        <taxon>Stramenopiles</taxon>
        <taxon>Ochrophyta</taxon>
        <taxon>Bacillariophyta</taxon>
        <taxon>Bacillariophyceae</taxon>
        <taxon>Bacillariophycidae</taxon>
        <taxon>Bacillariales</taxon>
        <taxon>Bacillariaceae</taxon>
        <taxon>Cylindrotheca</taxon>
    </lineage>
</organism>
<dbReference type="InterPro" id="IPR036866">
    <property type="entry name" value="RibonucZ/Hydroxyglut_hydro"/>
</dbReference>
<protein>
    <recommendedName>
        <fullName evidence="1">Metallo-beta-lactamase domain-containing protein</fullName>
    </recommendedName>
</protein>
<dbReference type="InterPro" id="IPR001279">
    <property type="entry name" value="Metallo-B-lactamas"/>
</dbReference>
<dbReference type="EMBL" id="CAKOGP040001881">
    <property type="protein sequence ID" value="CAJ1955325.1"/>
    <property type="molecule type" value="Genomic_DNA"/>
</dbReference>
<accession>A0AAD2JJ80</accession>
<dbReference type="PANTHER" id="PTHR15032:SF4">
    <property type="entry name" value="N-ACYL-PHOSPHATIDYLETHANOLAMINE-HYDROLYZING PHOSPHOLIPASE D"/>
    <property type="match status" value="1"/>
</dbReference>
<dbReference type="Gene3D" id="3.60.15.10">
    <property type="entry name" value="Ribonuclease Z/Hydroxyacylglutathione hydrolase-like"/>
    <property type="match status" value="1"/>
</dbReference>
<keyword evidence="3" id="KW-1185">Reference proteome</keyword>
<dbReference type="AlphaFoldDB" id="A0AAD2JJ80"/>
<proteinExistence type="predicted"/>
<dbReference type="GO" id="GO:0005737">
    <property type="term" value="C:cytoplasm"/>
    <property type="evidence" value="ECO:0007669"/>
    <property type="project" value="TreeGrafter"/>
</dbReference>
<reference evidence="2" key="1">
    <citation type="submission" date="2023-08" db="EMBL/GenBank/DDBJ databases">
        <authorList>
            <person name="Audoor S."/>
            <person name="Bilcke G."/>
        </authorList>
    </citation>
    <scope>NUCLEOTIDE SEQUENCE</scope>
</reference>
<dbReference type="Proteomes" id="UP001295423">
    <property type="component" value="Unassembled WGS sequence"/>
</dbReference>
<evidence type="ECO:0000259" key="1">
    <source>
        <dbReference type="Pfam" id="PF12706"/>
    </source>
</evidence>
<dbReference type="PANTHER" id="PTHR15032">
    <property type="entry name" value="N-ACYL-PHOSPHATIDYLETHANOLAMINE-HYDROLYZING PHOSPHOLIPASE D"/>
    <property type="match status" value="1"/>
</dbReference>
<name>A0AAD2JJ80_9STRA</name>
<sequence length="553" mass="64546">MSLVATGRIDAKRSLSRSIAQQNRSYFFVPLTWVEFRERFERWIKPTDPRVVSVQVFSRKILQQENQKYERISKTPILRDKGKWGNWFKNRNKKMGYYTPALPLPNPKGTRMERLAERYQGWKSRRKDDYAGWKARRRQDYEGWKTNRKERFENWKSRRLLKTKEIVVKEYCQPDWFDDLGRPLTSRDSTGRFVNPWQSQTTNGVHSLGTLLTWRYIRLRRLFKQYVWQYENGMGNTVNAMPQLRPQQPMPPLPPLDRNDTSKVQLTWIGHATCYVQLHGVTILTDPIFSHRAGPAQWAPFGPCREVAASHSYDELMTHTGARGIDICCITHDHYDHLDYDSIQKLKGNVETWIVPLGIKEWLIVNGDISPDSIVEMEWWDQIHLDFRDSPVRVLDGPKEVDDSNGKPMTITCCPASHWGSRNMSDRNTRLWCSFAFESNDQRVFLSGDSGYPTFPLFRQIADTLGPFDLSTIPIGAYEPAVMNKDSHANPYEAVRIHKDLRSHRSVAIHWGTFPLSEEELYEPPMQLKLALEKEKVDENDFIAIRHGSSVQV</sequence>
<evidence type="ECO:0000313" key="3">
    <source>
        <dbReference type="Proteomes" id="UP001295423"/>
    </source>
</evidence>
<dbReference type="Pfam" id="PF12706">
    <property type="entry name" value="Lactamase_B_2"/>
    <property type="match status" value="1"/>
</dbReference>
<evidence type="ECO:0000313" key="2">
    <source>
        <dbReference type="EMBL" id="CAJ1955325.1"/>
    </source>
</evidence>